<name>A0AAW5MB73_AERVE</name>
<protein>
    <submittedName>
        <fullName evidence="1">Type I restriction enzyme HsdR N-terminal domain-containing protein</fullName>
    </submittedName>
</protein>
<dbReference type="Gene3D" id="3.90.1570.30">
    <property type="match status" value="1"/>
</dbReference>
<reference evidence="1" key="1">
    <citation type="submission" date="2022-08" db="EMBL/GenBank/DDBJ databases">
        <title>A global survey of hypervirulent Aeromonas hydrophila identified this emerging pathogen in farmed fish in the lower Mekong River basin.</title>
        <authorList>
            <person name="Xu T."/>
            <person name="Rasmussen-Ivey C.R."/>
            <person name="Moen F.S."/>
            <person name="Fernandez Bravo A."/>
            <person name="Lamy B."/>
            <person name="Beaz-Hidalgo R."/>
            <person name="Khan C.D."/>
            <person name="Castro Escarpulli G."/>
            <person name="Yasin I.S.M."/>
            <person name="Figueras M.J."/>
            <person name="Azzam Sayuti M."/>
            <person name="Karim M.M."/>
            <person name="Alam K.M."/>
            <person name="Le T.T.T."/>
            <person name="Thao N.H.P."/>
            <person name="Addo S."/>
            <person name="Duodu S."/>
            <person name="Ali S."/>
            <person name="Mey S."/>
            <person name="Somony T."/>
            <person name="Liles M.R."/>
        </authorList>
    </citation>
    <scope>NUCLEOTIDE SEQUENCE</scope>
    <source>
        <strain evidence="1">0.14</strain>
    </source>
</reference>
<proteinExistence type="predicted"/>
<dbReference type="RefSeq" id="WP_257725022.1">
    <property type="nucleotide sequence ID" value="NZ_JAAKRV010000003.1"/>
</dbReference>
<organism evidence="1 2">
    <name type="scientific">Aeromonas veronii</name>
    <dbReference type="NCBI Taxonomy" id="654"/>
    <lineage>
        <taxon>Bacteria</taxon>
        <taxon>Pseudomonadati</taxon>
        <taxon>Pseudomonadota</taxon>
        <taxon>Gammaproteobacteria</taxon>
        <taxon>Aeromonadales</taxon>
        <taxon>Aeromonadaceae</taxon>
        <taxon>Aeromonas</taxon>
    </lineage>
</organism>
<evidence type="ECO:0000313" key="2">
    <source>
        <dbReference type="Proteomes" id="UP001204061"/>
    </source>
</evidence>
<dbReference type="Proteomes" id="UP001204061">
    <property type="component" value="Unassembled WGS sequence"/>
</dbReference>
<gene>
    <name evidence="1" type="ORF">NS965_04705</name>
</gene>
<sequence length="320" mass="36601">MFEGIDKSTFDDPEFKEDSVRELVIAPILKKLGYLPTGKHRIARSKTLRNPFIRVGTRNHAVTTIPDYTFYIDERPVFVLDAKSPTEDLLDPNHVQQAYSYAIHPEICCDEFGLCNGRELVVFSFKTLEPLLHIDFEQFESNWDEIERQLAPKYLSTPVLRKFAPDFGMALLRMGLNKSTDFHMFQTRLNMFAKIDDSLMTASANCNFGAGDYCVSFDFHPDMLPIIIAGLPKQLRERFTYALKRTPFQAAAGLAIEVDINANLGEITKAQSEEFIPLIIREVYESRFNPTEVPNPQNDIPPNIFNLREHFVINTNVNAN</sequence>
<evidence type="ECO:0000313" key="1">
    <source>
        <dbReference type="EMBL" id="MCR4447680.1"/>
    </source>
</evidence>
<comment type="caution">
    <text evidence="1">The sequence shown here is derived from an EMBL/GenBank/DDBJ whole genome shotgun (WGS) entry which is preliminary data.</text>
</comment>
<accession>A0AAW5MB73</accession>
<dbReference type="EMBL" id="JANLFC010000014">
    <property type="protein sequence ID" value="MCR4447680.1"/>
    <property type="molecule type" value="Genomic_DNA"/>
</dbReference>
<dbReference type="AlphaFoldDB" id="A0AAW5MB73"/>